<evidence type="ECO:0000256" key="5">
    <source>
        <dbReference type="PIRSR" id="PIRSR006278-2"/>
    </source>
</evidence>
<proteinExistence type="inferred from homology"/>
<comment type="cofactor">
    <cofactor evidence="1">
        <name>pyridoxal 5'-phosphate</name>
        <dbReference type="ChEBI" id="CHEBI:597326"/>
    </cofactor>
</comment>
<evidence type="ECO:0000313" key="8">
    <source>
        <dbReference type="Proteomes" id="UP000036908"/>
    </source>
</evidence>
<feature type="active site" description="Nucleophile" evidence="4">
    <location>
        <position position="66"/>
    </location>
</feature>
<feature type="modified residue" description="N6-(pyridoxal phosphate)lysine" evidence="5">
    <location>
        <position position="39"/>
    </location>
</feature>
<feature type="domain" description="Tryptophan synthase beta chain-like PALP" evidence="6">
    <location>
        <begin position="5"/>
        <end position="285"/>
    </location>
</feature>
<comment type="similarity">
    <text evidence="2">Belongs to the ACC deaminase/D-cysteine desulfhydrase family.</text>
</comment>
<dbReference type="InterPro" id="IPR001926">
    <property type="entry name" value="TrpB-like_PALP"/>
</dbReference>
<evidence type="ECO:0000259" key="6">
    <source>
        <dbReference type="Pfam" id="PF00291"/>
    </source>
</evidence>
<accession>A0A0L8AKQ7</accession>
<dbReference type="Proteomes" id="UP000036908">
    <property type="component" value="Unassembled WGS sequence"/>
</dbReference>
<dbReference type="InterPro" id="IPR036052">
    <property type="entry name" value="TrpB-like_PALP_sf"/>
</dbReference>
<keyword evidence="8" id="KW-1185">Reference proteome</keyword>
<evidence type="ECO:0000256" key="2">
    <source>
        <dbReference type="ARBA" id="ARBA00008639"/>
    </source>
</evidence>
<dbReference type="InterPro" id="IPR027278">
    <property type="entry name" value="ACCD_DCysDesulf"/>
</dbReference>
<dbReference type="Pfam" id="PF00291">
    <property type="entry name" value="PALP"/>
    <property type="match status" value="1"/>
</dbReference>
<reference evidence="8" key="1">
    <citation type="submission" date="2014-11" db="EMBL/GenBank/DDBJ databases">
        <title>Genome sequencing of Roseivirga sp. D-25.</title>
        <authorList>
            <person name="Selvaratnam C."/>
            <person name="Thevarajoo S."/>
            <person name="Goh K.M."/>
            <person name="Eee R."/>
            <person name="Chan K.-G."/>
            <person name="Chong C.S."/>
        </authorList>
    </citation>
    <scope>NUCLEOTIDE SEQUENCE [LARGE SCALE GENOMIC DNA]</scope>
    <source>
        <strain evidence="8">D-25</strain>
    </source>
</reference>
<dbReference type="Gene3D" id="3.40.50.1100">
    <property type="match status" value="2"/>
</dbReference>
<gene>
    <name evidence="7" type="ORF">OB69_09075</name>
</gene>
<evidence type="ECO:0000313" key="7">
    <source>
        <dbReference type="EMBL" id="KOF02969.1"/>
    </source>
</evidence>
<dbReference type="PIRSF" id="PIRSF006278">
    <property type="entry name" value="ACCD_DCysDesulf"/>
    <property type="match status" value="1"/>
</dbReference>
<comment type="caution">
    <text evidence="7">The sequence shown here is derived from an EMBL/GenBank/DDBJ whole genome shotgun (WGS) entry which is preliminary data.</text>
</comment>
<dbReference type="EMBL" id="JSVA01000009">
    <property type="protein sequence ID" value="KOF02969.1"/>
    <property type="molecule type" value="Genomic_DNA"/>
</dbReference>
<dbReference type="PANTHER" id="PTHR43780">
    <property type="entry name" value="1-AMINOCYCLOPROPANE-1-CARBOXYLATE DEAMINASE-RELATED"/>
    <property type="match status" value="1"/>
</dbReference>
<dbReference type="GO" id="GO:0019148">
    <property type="term" value="F:D-cysteine desulfhydrase activity"/>
    <property type="evidence" value="ECO:0007669"/>
    <property type="project" value="TreeGrafter"/>
</dbReference>
<dbReference type="RefSeq" id="WP_053223401.1">
    <property type="nucleotide sequence ID" value="NZ_JSVA01000009.1"/>
</dbReference>
<keyword evidence="3 5" id="KW-0663">Pyridoxal phosphate</keyword>
<protein>
    <submittedName>
        <fullName evidence="7">1-aminocyclopropane-1-carboxylate deaminase</fullName>
    </submittedName>
</protein>
<evidence type="ECO:0000256" key="4">
    <source>
        <dbReference type="PIRSR" id="PIRSR006278-1"/>
    </source>
</evidence>
<dbReference type="PATRIC" id="fig|1566026.4.peg.3652"/>
<evidence type="ECO:0000256" key="3">
    <source>
        <dbReference type="ARBA" id="ARBA00022898"/>
    </source>
</evidence>
<name>A0A0L8AKQ7_9BACT</name>
<dbReference type="OrthoDB" id="9801249at2"/>
<sequence>MQSPKTPIQEIKAPLFDEKGIKFFVKRDDLNHPVVSGNKFRKLKYNLEQARLEGHNTLLTFGGAFSNHIYAVAGAGASFGFKTISIIRGEAHETLNPTLAFAQSQGMHLHYMDRETYRKKSEPEVLEQLESQFGKCYILPEGGTNQLAIKGCTEIISEIDQDFDVITCSVGTGGTISGLIAGLNGAKKLIGFSALKGDFLKTEVNVLLQEIGVDKLNNWSIQTDYHFGGYAKIKPDLIRFIREFERAHSIPLEPIYTGKMFYGLFDMIKNDFFERGTTIMAVHTGGLQGNAGFDFRKLE</sequence>
<evidence type="ECO:0000256" key="1">
    <source>
        <dbReference type="ARBA" id="ARBA00001933"/>
    </source>
</evidence>
<organism evidence="7 8">
    <name type="scientific">Roseivirga seohaensis subsp. aquiponti</name>
    <dbReference type="NCBI Taxonomy" id="1566026"/>
    <lineage>
        <taxon>Bacteria</taxon>
        <taxon>Pseudomonadati</taxon>
        <taxon>Bacteroidota</taxon>
        <taxon>Cytophagia</taxon>
        <taxon>Cytophagales</taxon>
        <taxon>Roseivirgaceae</taxon>
        <taxon>Roseivirga</taxon>
    </lineage>
</organism>
<dbReference type="SUPFAM" id="SSF53686">
    <property type="entry name" value="Tryptophan synthase beta subunit-like PLP-dependent enzymes"/>
    <property type="match status" value="1"/>
</dbReference>
<dbReference type="AlphaFoldDB" id="A0A0L8AKQ7"/>
<dbReference type="PANTHER" id="PTHR43780:SF2">
    <property type="entry name" value="1-AMINOCYCLOPROPANE-1-CARBOXYLATE DEAMINASE-RELATED"/>
    <property type="match status" value="1"/>
</dbReference>